<dbReference type="InterPro" id="IPR043129">
    <property type="entry name" value="ATPase_NBD"/>
</dbReference>
<dbReference type="SUPFAM" id="SSF53067">
    <property type="entry name" value="Actin-like ATPase domain"/>
    <property type="match status" value="1"/>
</dbReference>
<feature type="non-terminal residue" evidence="2">
    <location>
        <position position="1"/>
    </location>
</feature>
<dbReference type="EMBL" id="DQ454115">
    <property type="protein sequence ID" value="ABE28015.1"/>
    <property type="molecule type" value="mRNA"/>
</dbReference>
<dbReference type="AlphaFoldDB" id="A1XM71"/>
<keyword evidence="2" id="KW-0346">Stress response</keyword>
<reference evidence="2" key="1">
    <citation type="journal article" date="2007" name="Gene">
        <title>Comparative expression analysis of members of the Hsp70 family in the chytridiomycete Blastocladiella emersonii.</title>
        <authorList>
            <person name="Georg R.d.e. .C."/>
            <person name="Gomes S.L."/>
        </authorList>
    </citation>
    <scope>NUCLEOTIDE SEQUENCE</scope>
</reference>
<organism evidence="2">
    <name type="scientific">Blastocladiella emersonii</name>
    <name type="common">Aquatic fungus</name>
    <dbReference type="NCBI Taxonomy" id="4808"/>
    <lineage>
        <taxon>Eukaryota</taxon>
        <taxon>Fungi</taxon>
        <taxon>Fungi incertae sedis</taxon>
        <taxon>Blastocladiomycota</taxon>
        <taxon>Blastocladiomycetes</taxon>
        <taxon>Blastocladiales</taxon>
        <taxon>Blastocladiaceae</taxon>
        <taxon>Blastocladiella</taxon>
    </lineage>
</organism>
<dbReference type="PANTHER" id="PTHR14187:SF5">
    <property type="entry name" value="HEAT SHOCK 70 KDA PROTEIN 12A"/>
    <property type="match status" value="1"/>
</dbReference>
<accession>A1XM71</accession>
<name>A1XM71_BLAEM</name>
<feature type="region of interest" description="Disordered" evidence="1">
    <location>
        <begin position="358"/>
        <end position="385"/>
    </location>
</feature>
<evidence type="ECO:0000313" key="2">
    <source>
        <dbReference type="EMBL" id="ABE28015.1"/>
    </source>
</evidence>
<sequence>GTVDLTVHEVVVDDLGSMRFREVAPGLGRSCGSTFVDDEFNNYFKEMVGEDVYETARTERPDELMVVHSAWEVIKRAYTGANPDSEEADSIPIPPKMLAAMSDEAKQKLADAQDGWDDVVLLPSARMLAIFEPVVSSIEDLAEEMLGRCGNKKVDKILCVGGFNESQLLINRVRGKFEPRGIEVFCPNDPGASVVKGAVYYGLHPEVIAARRMRLTYGLAVRGYWDESFPEERKSWDEYQRTWMVEDKFDKLVAVGDAIDVDKVVKRTYYPPAIWSMSIRLTLFATSSPEPRFTDEEGCQQLGEIMVPLNLDRTRSINEYPIQISVQFGNSEITIQAKNERTNEIYDVKLQYSLGTGRPAPLAGAGTKRASADVDSNEGTKRSRN</sequence>
<dbReference type="PANTHER" id="PTHR14187">
    <property type="entry name" value="ALPHA KINASE/ELONGATION FACTOR 2 KINASE"/>
    <property type="match status" value="1"/>
</dbReference>
<protein>
    <submittedName>
        <fullName evidence="2">Heat shock protein Hsp70-10</fullName>
    </submittedName>
</protein>
<proteinExistence type="evidence at transcript level"/>
<evidence type="ECO:0000256" key="1">
    <source>
        <dbReference type="SAM" id="MobiDB-lite"/>
    </source>
</evidence>